<dbReference type="FunFam" id="3.10.20.360:FF:000001">
    <property type="entry name" value="Calmodulin-regulated spectrin-associated protein 3 isoform 2"/>
    <property type="match status" value="1"/>
</dbReference>
<evidence type="ECO:0008006" key="14">
    <source>
        <dbReference type="Google" id="ProtNLM"/>
    </source>
</evidence>
<gene>
    <name evidence="12" type="ORF">GSONMT00002749001</name>
</gene>
<dbReference type="SUPFAM" id="SSF50346">
    <property type="entry name" value="PRC-barrel domain"/>
    <property type="match status" value="1"/>
</dbReference>
<dbReference type="InterPro" id="IPR006594">
    <property type="entry name" value="LisH"/>
</dbReference>
<evidence type="ECO:0000256" key="1">
    <source>
        <dbReference type="ARBA" id="ARBA00004245"/>
    </source>
</evidence>
<feature type="transmembrane region" description="Helical" evidence="9">
    <location>
        <begin position="852"/>
        <end position="878"/>
    </location>
</feature>
<keyword evidence="9" id="KW-1133">Transmembrane helix</keyword>
<evidence type="ECO:0000313" key="12">
    <source>
        <dbReference type="EMBL" id="CDQ80282.1"/>
    </source>
</evidence>
<dbReference type="GO" id="GO:0030507">
    <property type="term" value="F:spectrin binding"/>
    <property type="evidence" value="ECO:0007669"/>
    <property type="project" value="InterPro"/>
</dbReference>
<evidence type="ECO:0000256" key="7">
    <source>
        <dbReference type="SAM" id="Coils"/>
    </source>
</evidence>
<evidence type="ECO:0000256" key="8">
    <source>
        <dbReference type="SAM" id="MobiDB-lite"/>
    </source>
</evidence>
<evidence type="ECO:0000256" key="2">
    <source>
        <dbReference type="ARBA" id="ARBA00022490"/>
    </source>
</evidence>
<dbReference type="InterPro" id="IPR014797">
    <property type="entry name" value="CKK_CAMSAP"/>
</dbReference>
<keyword evidence="2" id="KW-0963">Cytoplasm</keyword>
<feature type="coiled-coil region" evidence="7">
    <location>
        <begin position="1"/>
        <end position="28"/>
    </location>
</feature>
<dbReference type="PROSITE" id="PS50896">
    <property type="entry name" value="LISH"/>
    <property type="match status" value="1"/>
</dbReference>
<keyword evidence="4 7" id="KW-0175">Coiled coil</keyword>
<feature type="domain" description="CKK" evidence="11">
    <location>
        <begin position="573"/>
        <end position="707"/>
    </location>
</feature>
<dbReference type="EMBL" id="FR905582">
    <property type="protein sequence ID" value="CDQ80282.1"/>
    <property type="molecule type" value="Genomic_DNA"/>
</dbReference>
<dbReference type="GO" id="GO:0031122">
    <property type="term" value="P:cytoplasmic microtubule organization"/>
    <property type="evidence" value="ECO:0007669"/>
    <property type="project" value="TreeGrafter"/>
</dbReference>
<dbReference type="AlphaFoldDB" id="A0A060XM58"/>
<accession>A0A060XM58</accession>
<reference evidence="12" key="2">
    <citation type="submission" date="2014-03" db="EMBL/GenBank/DDBJ databases">
        <authorList>
            <person name="Genoscope - CEA"/>
        </authorList>
    </citation>
    <scope>NUCLEOTIDE SEQUENCE</scope>
</reference>
<evidence type="ECO:0000256" key="3">
    <source>
        <dbReference type="ARBA" id="ARBA00022701"/>
    </source>
</evidence>
<feature type="compositionally biased region" description="Basic residues" evidence="8">
    <location>
        <begin position="468"/>
        <end position="480"/>
    </location>
</feature>
<keyword evidence="9" id="KW-0472">Membrane</keyword>
<feature type="compositionally biased region" description="Polar residues" evidence="8">
    <location>
        <begin position="504"/>
        <end position="520"/>
    </location>
</feature>
<feature type="region of interest" description="Disordered" evidence="8">
    <location>
        <begin position="37"/>
        <end position="97"/>
    </location>
</feature>
<protein>
    <recommendedName>
        <fullName evidence="14">CKK domain-containing protein</fullName>
    </recommendedName>
</protein>
<feature type="coiled-coil region" evidence="7">
    <location>
        <begin position="113"/>
        <end position="143"/>
    </location>
</feature>
<dbReference type="SMART" id="SM00668">
    <property type="entry name" value="CTLH"/>
    <property type="match status" value="1"/>
</dbReference>
<dbReference type="InterPro" id="IPR006595">
    <property type="entry name" value="CTLH_C"/>
</dbReference>
<feature type="region of interest" description="Disordered" evidence="8">
    <location>
        <begin position="167"/>
        <end position="244"/>
    </location>
</feature>
<feature type="compositionally biased region" description="Basic and acidic residues" evidence="8">
    <location>
        <begin position="401"/>
        <end position="467"/>
    </location>
</feature>
<keyword evidence="9" id="KW-0812">Transmembrane</keyword>
<evidence type="ECO:0000259" key="10">
    <source>
        <dbReference type="PROSITE" id="PS50897"/>
    </source>
</evidence>
<dbReference type="InterPro" id="IPR038209">
    <property type="entry name" value="CKK_dom_sf"/>
</dbReference>
<dbReference type="GO" id="GO:0051011">
    <property type="term" value="F:microtubule minus-end binding"/>
    <property type="evidence" value="ECO:0007669"/>
    <property type="project" value="TreeGrafter"/>
</dbReference>
<feature type="compositionally biased region" description="Basic and acidic residues" evidence="8">
    <location>
        <begin position="259"/>
        <end position="273"/>
    </location>
</feature>
<keyword evidence="5" id="KW-0206">Cytoskeleton</keyword>
<dbReference type="STRING" id="8022.A0A060XM58"/>
<dbReference type="Proteomes" id="UP000193380">
    <property type="component" value="Unassembled WGS sequence"/>
</dbReference>
<feature type="compositionally biased region" description="Basic and acidic residues" evidence="8">
    <location>
        <begin position="521"/>
        <end position="539"/>
    </location>
</feature>
<evidence type="ECO:0000256" key="6">
    <source>
        <dbReference type="PROSITE-ProRule" id="PRU00841"/>
    </source>
</evidence>
<dbReference type="GO" id="GO:0007026">
    <property type="term" value="P:negative regulation of microtubule depolymerization"/>
    <property type="evidence" value="ECO:0007669"/>
    <property type="project" value="TreeGrafter"/>
</dbReference>
<evidence type="ECO:0000256" key="5">
    <source>
        <dbReference type="ARBA" id="ARBA00023212"/>
    </source>
</evidence>
<evidence type="ECO:0000259" key="11">
    <source>
        <dbReference type="PROSITE" id="PS51508"/>
    </source>
</evidence>
<dbReference type="Pfam" id="PF08683">
    <property type="entry name" value="CAMSAP_CKK"/>
    <property type="match status" value="1"/>
</dbReference>
<reference evidence="12" key="1">
    <citation type="journal article" date="2014" name="Nat. Commun.">
        <title>The rainbow trout genome provides novel insights into evolution after whole-genome duplication in vertebrates.</title>
        <authorList>
            <person name="Berthelot C."/>
            <person name="Brunet F."/>
            <person name="Chalopin D."/>
            <person name="Juanchich A."/>
            <person name="Bernard M."/>
            <person name="Noel B."/>
            <person name="Bento P."/>
            <person name="Da Silva C."/>
            <person name="Labadie K."/>
            <person name="Alberti A."/>
            <person name="Aury J.M."/>
            <person name="Louis A."/>
            <person name="Dehais P."/>
            <person name="Bardou P."/>
            <person name="Montfort J."/>
            <person name="Klopp C."/>
            <person name="Cabau C."/>
            <person name="Gaspin C."/>
            <person name="Thorgaard G.H."/>
            <person name="Boussaha M."/>
            <person name="Quillet E."/>
            <person name="Guyomard R."/>
            <person name="Galiana D."/>
            <person name="Bobe J."/>
            <person name="Volff J.N."/>
            <person name="Genet C."/>
            <person name="Wincker P."/>
            <person name="Jaillon O."/>
            <person name="Roest Crollius H."/>
            <person name="Guiguen Y."/>
        </authorList>
    </citation>
    <scope>NUCLEOTIDE SEQUENCE [LARGE SCALE GENOMIC DNA]</scope>
</reference>
<dbReference type="GO" id="GO:0005516">
    <property type="term" value="F:calmodulin binding"/>
    <property type="evidence" value="ECO:0007669"/>
    <property type="project" value="InterPro"/>
</dbReference>
<dbReference type="InterPro" id="IPR031372">
    <property type="entry name" value="CAMSAP_CC1"/>
</dbReference>
<dbReference type="PaxDb" id="8022-A0A060XM58"/>
<dbReference type="GO" id="GO:0036449">
    <property type="term" value="C:microtubule minus-end"/>
    <property type="evidence" value="ECO:0007669"/>
    <property type="project" value="TreeGrafter"/>
</dbReference>
<keyword evidence="3 6" id="KW-0493">Microtubule</keyword>
<dbReference type="InterPro" id="IPR032940">
    <property type="entry name" value="CAMSAP"/>
</dbReference>
<feature type="domain" description="CTLH" evidence="10">
    <location>
        <begin position="771"/>
        <end position="828"/>
    </location>
</feature>
<feature type="compositionally biased region" description="Basic and acidic residues" evidence="8">
    <location>
        <begin position="311"/>
        <end position="329"/>
    </location>
</feature>
<feature type="region of interest" description="Disordered" evidence="8">
    <location>
        <begin position="257"/>
        <end position="332"/>
    </location>
</feature>
<proteinExistence type="inferred from homology"/>
<dbReference type="PANTHER" id="PTHR21595:SF1">
    <property type="entry name" value="CALMODULIN-REGULATED SPECTRIN-ASSOCIATED PROTEIN 2"/>
    <property type="match status" value="1"/>
</dbReference>
<evidence type="ECO:0000256" key="9">
    <source>
        <dbReference type="SAM" id="Phobius"/>
    </source>
</evidence>
<dbReference type="Pfam" id="PF17095">
    <property type="entry name" value="CAMSAP_CC1"/>
    <property type="match status" value="1"/>
</dbReference>
<evidence type="ECO:0000313" key="13">
    <source>
        <dbReference type="Proteomes" id="UP000193380"/>
    </source>
</evidence>
<name>A0A060XM58_ONCMY</name>
<dbReference type="PANTHER" id="PTHR21595">
    <property type="entry name" value="PATRONIN"/>
    <property type="match status" value="1"/>
</dbReference>
<comment type="subcellular location">
    <subcellularLocation>
        <location evidence="1">Cytoplasm</location>
        <location evidence="1">Cytoskeleton</location>
    </subcellularLocation>
</comment>
<sequence length="885" mass="98966">MVHLKMKLEEKRRAIEAQKKKVEAAFTRHRQKMGRTAFLNVVRRKGVTPSPTSPVPGGHDLDKPSSDRFFTPSESLGQAERCKPDGAAPKSPCEEGAGVGVGEVDLGEYTRSIERLNTSLGFLQTEMQRLAQQQDRIMAMREQQQAWVIPPPAPSPHRQLRELRSNSVTGRGSVGSLSPILSSAGGSPRAAHRSPGGLKRRPASFHASTPHTPRTPRPTELKVTPFRRMLNTPTSVDSLPRLRRFSPSQTQVTSFAYLGHDEGPGATEGKERGAPGGTEEPQNQTKPPETEVAVAGIRSASARPSSPTTEPAKERQKERRDGGKTEKLAEVLSQPVRDLMEVPLSLLKPLDGQGLETSGEGEKIGELYGEDQKMCCGFFFKDDGKGEEDMAVKRAALLEKRVRREKETQEKKQQQELEQEQRKEEARLKAEEEQQKREDDKQRKDYIKNEYMRRKHLKQVEDMDVRPRHGSLKKKPRPKSMHRDVMESPKPPARATGTRPRGFSVSSMSLASLNLDNDSNAGDKRIRSSPKDRKGRPDSAEGNLSSCPSHNGEKDWENESTTSSTPSNQEYTGPKLYKEPSAKSNKHIIQNALAHCCLAGKVNEGQKNKIIDEMERSGANNFLVLFRDTGCQFRSVYTYCPETEEITKLAGIGPKSITAKMIEGLYKYNSDRKQFSHIPAKTMSASVDAITIAAHLWQTKKQGTPKKLGILLLVYVCVGVCQPAVTMTAEEIINVKEVEIIKVILDFLNSRKLHISMLALEKESGVINGLYSDDMLFLRQLVLDGQWDEVLQFIQPLECMDTFDRKRFRYIVLKQKFLEALCVNNAMSAEDEPQHVSQQTKNSPPTHTHTHFVLVSVSALTFSISLSLFVCFLSCLLLNEQTNEQ</sequence>
<dbReference type="PROSITE" id="PS51508">
    <property type="entry name" value="CKK"/>
    <property type="match status" value="1"/>
</dbReference>
<dbReference type="SMART" id="SM01051">
    <property type="entry name" value="CAMSAP_CKK"/>
    <property type="match status" value="1"/>
</dbReference>
<dbReference type="GO" id="GO:0031175">
    <property type="term" value="P:neuron projection development"/>
    <property type="evidence" value="ECO:0007669"/>
    <property type="project" value="InterPro"/>
</dbReference>
<dbReference type="Gene3D" id="3.10.20.360">
    <property type="entry name" value="CKK domain"/>
    <property type="match status" value="1"/>
</dbReference>
<dbReference type="InterPro" id="IPR011033">
    <property type="entry name" value="PRC_barrel-like_sf"/>
</dbReference>
<evidence type="ECO:0000256" key="4">
    <source>
        <dbReference type="ARBA" id="ARBA00023054"/>
    </source>
</evidence>
<comment type="similarity">
    <text evidence="6">Belongs to the CAMSAP1 family.</text>
</comment>
<organism evidence="12 13">
    <name type="scientific">Oncorhynchus mykiss</name>
    <name type="common">Rainbow trout</name>
    <name type="synonym">Salmo gairdneri</name>
    <dbReference type="NCBI Taxonomy" id="8022"/>
    <lineage>
        <taxon>Eukaryota</taxon>
        <taxon>Metazoa</taxon>
        <taxon>Chordata</taxon>
        <taxon>Craniata</taxon>
        <taxon>Vertebrata</taxon>
        <taxon>Euteleostomi</taxon>
        <taxon>Actinopterygii</taxon>
        <taxon>Neopterygii</taxon>
        <taxon>Teleostei</taxon>
        <taxon>Protacanthopterygii</taxon>
        <taxon>Salmoniformes</taxon>
        <taxon>Salmonidae</taxon>
        <taxon>Salmoninae</taxon>
        <taxon>Oncorhynchus</taxon>
    </lineage>
</organism>
<feature type="region of interest" description="Disordered" evidence="8">
    <location>
        <begin position="401"/>
        <end position="579"/>
    </location>
</feature>
<comment type="domain">
    <text evidence="6">The CKK domain binds microtubules.</text>
</comment>
<feature type="compositionally biased region" description="Polar residues" evidence="8">
    <location>
        <begin position="167"/>
        <end position="185"/>
    </location>
</feature>
<dbReference type="PROSITE" id="PS50897">
    <property type="entry name" value="CTLH"/>
    <property type="match status" value="1"/>
</dbReference>